<evidence type="ECO:0000313" key="11">
    <source>
        <dbReference type="EMBL" id="PYH98004.1"/>
    </source>
</evidence>
<accession>A0A319DMT1</accession>
<proteinExistence type="predicted"/>
<feature type="domain" description="Zn(2)-C6 fungal-type" evidence="9">
    <location>
        <begin position="97"/>
        <end position="127"/>
    </location>
</feature>
<dbReference type="PROSITE" id="PS50157">
    <property type="entry name" value="ZINC_FINGER_C2H2_2"/>
    <property type="match status" value="1"/>
</dbReference>
<feature type="compositionally biased region" description="Basic and acidic residues" evidence="8">
    <location>
        <begin position="20"/>
        <end position="33"/>
    </location>
</feature>
<dbReference type="Pfam" id="PF00172">
    <property type="entry name" value="Zn_clus"/>
    <property type="match status" value="1"/>
</dbReference>
<evidence type="ECO:0000256" key="1">
    <source>
        <dbReference type="ARBA" id="ARBA00022723"/>
    </source>
</evidence>
<dbReference type="Proteomes" id="UP000247810">
    <property type="component" value="Unassembled WGS sequence"/>
</dbReference>
<dbReference type="GO" id="GO:0009893">
    <property type="term" value="P:positive regulation of metabolic process"/>
    <property type="evidence" value="ECO:0007669"/>
    <property type="project" value="UniProtKB-ARBA"/>
</dbReference>
<keyword evidence="3" id="KW-0805">Transcription regulation</keyword>
<feature type="region of interest" description="Disordered" evidence="8">
    <location>
        <begin position="1"/>
        <end position="60"/>
    </location>
</feature>
<evidence type="ECO:0000256" key="5">
    <source>
        <dbReference type="ARBA" id="ARBA00023163"/>
    </source>
</evidence>
<keyword evidence="2" id="KW-0862">Zinc</keyword>
<evidence type="ECO:0000256" key="6">
    <source>
        <dbReference type="ARBA" id="ARBA00023242"/>
    </source>
</evidence>
<evidence type="ECO:0000256" key="3">
    <source>
        <dbReference type="ARBA" id="ARBA00023015"/>
    </source>
</evidence>
<dbReference type="PANTHER" id="PTHR47660">
    <property type="entry name" value="TRANSCRIPTION FACTOR WITH C2H2 AND ZN(2)-CYS(6) DNA BINDING DOMAIN (EUROFUNG)-RELATED-RELATED"/>
    <property type="match status" value="1"/>
</dbReference>
<dbReference type="PROSITE" id="PS50048">
    <property type="entry name" value="ZN2_CY6_FUNGAL_2"/>
    <property type="match status" value="1"/>
</dbReference>
<dbReference type="PANTHER" id="PTHR47660:SF3">
    <property type="entry name" value="FINGER DOMAIN PROTEIN, PUTATIVE (AFU_ORTHOLOGUE AFUA_4G03310)-RELATED"/>
    <property type="match status" value="1"/>
</dbReference>
<reference evidence="11 12" key="1">
    <citation type="submission" date="2018-02" db="EMBL/GenBank/DDBJ databases">
        <title>The genomes of Aspergillus section Nigri reveals drivers in fungal speciation.</title>
        <authorList>
            <consortium name="DOE Joint Genome Institute"/>
            <person name="Vesth T.C."/>
            <person name="Nybo J."/>
            <person name="Theobald S."/>
            <person name="Brandl J."/>
            <person name="Frisvad J.C."/>
            <person name="Nielsen K.F."/>
            <person name="Lyhne E.K."/>
            <person name="Kogle M.E."/>
            <person name="Kuo A."/>
            <person name="Riley R."/>
            <person name="Clum A."/>
            <person name="Nolan M."/>
            <person name="Lipzen A."/>
            <person name="Salamov A."/>
            <person name="Henrissat B."/>
            <person name="Wiebenga A."/>
            <person name="De vries R.P."/>
            <person name="Grigoriev I.V."/>
            <person name="Mortensen U.H."/>
            <person name="Andersen M.R."/>
            <person name="Baker S.E."/>
        </authorList>
    </citation>
    <scope>NUCLEOTIDE SEQUENCE [LARGE SCALE GENOMIC DNA]</scope>
    <source>
        <strain evidence="11 12">CBS 707.79</strain>
    </source>
</reference>
<organism evidence="11 12">
    <name type="scientific">Aspergillus ellipticus CBS 707.79</name>
    <dbReference type="NCBI Taxonomy" id="1448320"/>
    <lineage>
        <taxon>Eukaryota</taxon>
        <taxon>Fungi</taxon>
        <taxon>Dikarya</taxon>
        <taxon>Ascomycota</taxon>
        <taxon>Pezizomycotina</taxon>
        <taxon>Eurotiomycetes</taxon>
        <taxon>Eurotiomycetidae</taxon>
        <taxon>Eurotiales</taxon>
        <taxon>Aspergillaceae</taxon>
        <taxon>Aspergillus</taxon>
        <taxon>Aspergillus subgen. Circumdati</taxon>
    </lineage>
</organism>
<evidence type="ECO:0000259" key="9">
    <source>
        <dbReference type="PROSITE" id="PS50048"/>
    </source>
</evidence>
<evidence type="ECO:0000256" key="4">
    <source>
        <dbReference type="ARBA" id="ARBA00023125"/>
    </source>
</evidence>
<dbReference type="OrthoDB" id="5423818at2759"/>
<sequence length="630" mass="70488">MPVMTLLRDDHTPANVSDTSSERDGFSPTESRKMSSRQSNVQTTGQPLPPPPSQPTAEGEYRCGICNKTYSRRDLRDRHRRRCIKNIGQERQSKRKSCDACAQKKLRCSMNRPSCSRCLQSRRPCVYPQSSVPVQAPNLLSDPQETSNSPTSSVPVCASLIPGSTPWVLSAHQFDTPGFDEANEVPSASWSPDASSTELAVHTIADSNLLPMQDVSMLNSPPWHDDFHEQNEPFGLDDCFHGSLDSSSSRSSQILYMSHHGTMESSPAAVVPPTPAAFPGDSYTMARGTAVASMSSGYFDNHWSDAMPPSDDDDTWRLNIYPDSLIGSVFGHNFLPKTTHQTPGDISDVYQEMFSLLREYPGLVLQRQFYSPFLHHQMYRCAMQSMGEPLGASLASITSYASYLESCDTFDHTMHTEERLAVAPDSCVAAFHAVCVYQILSIFGANPPSNTINKLQGLDEEDAHHDKEYGLISETPIAFLLKMIQRVYKLHEDILRTPHEDESNWSRWKFTESLRRNIFFANIISTLASKTRKFNGIHFDPLDNVMLLQLPLPAPEEMWQARSEEEWMNARAQTLRSWTRALDGNMLPAPRTLQQLLIWEEVGSVTVTLLLPITRMILACAKLSGQASYG</sequence>
<keyword evidence="4" id="KW-0238">DNA-binding</keyword>
<dbReference type="GO" id="GO:0000981">
    <property type="term" value="F:DNA-binding transcription factor activity, RNA polymerase II-specific"/>
    <property type="evidence" value="ECO:0007669"/>
    <property type="project" value="InterPro"/>
</dbReference>
<dbReference type="CDD" id="cd00067">
    <property type="entry name" value="GAL4"/>
    <property type="match status" value="1"/>
</dbReference>
<evidence type="ECO:0000256" key="2">
    <source>
        <dbReference type="ARBA" id="ARBA00022833"/>
    </source>
</evidence>
<dbReference type="AlphaFoldDB" id="A0A319DMT1"/>
<keyword evidence="7" id="KW-0863">Zinc-finger</keyword>
<protein>
    <submittedName>
        <fullName evidence="11">C6 zinc finger domain protein</fullName>
    </submittedName>
</protein>
<dbReference type="SUPFAM" id="SSF57701">
    <property type="entry name" value="Zn2/Cys6 DNA-binding domain"/>
    <property type="match status" value="1"/>
</dbReference>
<dbReference type="EMBL" id="KZ825816">
    <property type="protein sequence ID" value="PYH98004.1"/>
    <property type="molecule type" value="Genomic_DNA"/>
</dbReference>
<dbReference type="InterPro" id="IPR013087">
    <property type="entry name" value="Znf_C2H2_type"/>
</dbReference>
<dbReference type="GO" id="GO:0003677">
    <property type="term" value="F:DNA binding"/>
    <property type="evidence" value="ECO:0007669"/>
    <property type="project" value="UniProtKB-KW"/>
</dbReference>
<evidence type="ECO:0000259" key="10">
    <source>
        <dbReference type="PROSITE" id="PS50157"/>
    </source>
</evidence>
<dbReference type="VEuPathDB" id="FungiDB:BO71DRAFT_416621"/>
<dbReference type="PROSITE" id="PS00463">
    <property type="entry name" value="ZN2_CY6_FUNGAL_1"/>
    <property type="match status" value="1"/>
</dbReference>
<dbReference type="InterPro" id="IPR036864">
    <property type="entry name" value="Zn2-C6_fun-type_DNA-bd_sf"/>
</dbReference>
<dbReference type="Gene3D" id="4.10.240.10">
    <property type="entry name" value="Zn(2)-C6 fungal-type DNA-binding domain"/>
    <property type="match status" value="1"/>
</dbReference>
<dbReference type="GO" id="GO:0008270">
    <property type="term" value="F:zinc ion binding"/>
    <property type="evidence" value="ECO:0007669"/>
    <property type="project" value="UniProtKB-KW"/>
</dbReference>
<dbReference type="InterPro" id="IPR001138">
    <property type="entry name" value="Zn2Cys6_DnaBD"/>
</dbReference>
<dbReference type="STRING" id="1448320.A0A319DMT1"/>
<name>A0A319DMT1_9EURO</name>
<dbReference type="SMART" id="SM00066">
    <property type="entry name" value="GAL4"/>
    <property type="match status" value="1"/>
</dbReference>
<keyword evidence="5" id="KW-0804">Transcription</keyword>
<keyword evidence="1" id="KW-0479">Metal-binding</keyword>
<evidence type="ECO:0000256" key="7">
    <source>
        <dbReference type="PROSITE-ProRule" id="PRU00042"/>
    </source>
</evidence>
<feature type="domain" description="C2H2-type" evidence="10">
    <location>
        <begin position="61"/>
        <end position="91"/>
    </location>
</feature>
<keyword evidence="6" id="KW-0539">Nucleus</keyword>
<keyword evidence="12" id="KW-1185">Reference proteome</keyword>
<evidence type="ECO:0000256" key="8">
    <source>
        <dbReference type="SAM" id="MobiDB-lite"/>
    </source>
</evidence>
<gene>
    <name evidence="11" type="ORF">BO71DRAFT_416621</name>
</gene>
<evidence type="ECO:0000313" key="12">
    <source>
        <dbReference type="Proteomes" id="UP000247810"/>
    </source>
</evidence>